<reference evidence="1" key="1">
    <citation type="journal article" date="2007" name="Science">
        <title>Draft genome of the filarial nematode parasite Brugia malayi.</title>
        <authorList>
            <person name="Ghedin E."/>
            <person name="Wang S."/>
            <person name="Spiro D."/>
            <person name="Caler E."/>
            <person name="Zhao Q."/>
            <person name="Crabtree J."/>
            <person name="Allen J.E."/>
            <person name="Delcher A.L."/>
            <person name="Guiliano D.B."/>
            <person name="Miranda-Saavedra D."/>
            <person name="Angiuoli S.V."/>
            <person name="Creasy T."/>
            <person name="Amedeo P."/>
            <person name="Haas B."/>
            <person name="El-Sayed N.M."/>
            <person name="Wortman J.R."/>
            <person name="Feldblyum T."/>
            <person name="Tallon L."/>
            <person name="Schatz M."/>
            <person name="Shumway M."/>
            <person name="Koo H."/>
            <person name="Salzberg S.L."/>
            <person name="Schobel S."/>
            <person name="Pertea M."/>
            <person name="Pop M."/>
            <person name="White O."/>
            <person name="Barton G.J."/>
            <person name="Carlow C.K."/>
            <person name="Crawford M.J."/>
            <person name="Daub J."/>
            <person name="Dimmic M.W."/>
            <person name="Estes C.F."/>
            <person name="Foster J.M."/>
            <person name="Ganatra M."/>
            <person name="Gregory W.F."/>
            <person name="Johnson N.M."/>
            <person name="Jin J."/>
            <person name="Komuniecki R."/>
            <person name="Korf I."/>
            <person name="Kumar S."/>
            <person name="Laney S."/>
            <person name="Li B.W."/>
            <person name="Li W."/>
            <person name="Lindblom T.H."/>
            <person name="Lustigman S."/>
            <person name="Ma D."/>
            <person name="Maina C.V."/>
            <person name="Martin D.M."/>
            <person name="McCarter J.P."/>
            <person name="McReynolds L."/>
            <person name="Mitreva M."/>
            <person name="Nutman T.B."/>
            <person name="Parkinson J."/>
            <person name="Peregrin-Alvarez J.M."/>
            <person name="Poole C."/>
            <person name="Ren Q."/>
            <person name="Saunders L."/>
            <person name="Sluder A.E."/>
            <person name="Smith K."/>
            <person name="Stanke M."/>
            <person name="Unnasch T.R."/>
            <person name="Ware J."/>
            <person name="Wei A.D."/>
            <person name="Weil G."/>
            <person name="Williams D.J."/>
            <person name="Zhang Y."/>
            <person name="Williams S.A."/>
            <person name="Fraser-Liggett C."/>
            <person name="Slatko B."/>
            <person name="Blaxter M.L."/>
            <person name="Scott A.L."/>
        </authorList>
    </citation>
    <scope>NUCLEOTIDE SEQUENCE</scope>
    <source>
        <strain evidence="1">FR3</strain>
    </source>
</reference>
<dbReference type="EMBL" id="LN857024">
    <property type="protein sequence ID" value="CDQ01856.1"/>
    <property type="molecule type" value="Genomic_DNA"/>
</dbReference>
<accession>A0A1I9G5T2</accession>
<proteinExistence type="predicted"/>
<organism evidence="1">
    <name type="scientific">Brugia malayi</name>
    <name type="common">Filarial nematode worm</name>
    <dbReference type="NCBI Taxonomy" id="6279"/>
    <lineage>
        <taxon>Eukaryota</taxon>
        <taxon>Metazoa</taxon>
        <taxon>Ecdysozoa</taxon>
        <taxon>Nematoda</taxon>
        <taxon>Chromadorea</taxon>
        <taxon>Rhabditida</taxon>
        <taxon>Spirurina</taxon>
        <taxon>Spiruromorpha</taxon>
        <taxon>Filarioidea</taxon>
        <taxon>Onchocercidae</taxon>
        <taxon>Brugia</taxon>
    </lineage>
</organism>
<evidence type="ECO:0000313" key="1">
    <source>
        <dbReference type="EMBL" id="CDQ01856.1"/>
    </source>
</evidence>
<name>A0A1I9G5T2_BRUMA</name>
<sequence>MCSNSITCEYNQKNDPVKTFADYGKTLFIKNVAQLFTLHRRNQDSCCIL</sequence>
<reference evidence="1" key="2">
    <citation type="submission" date="2012-12" db="EMBL/GenBank/DDBJ databases">
        <authorList>
            <consortium name="WormBase Consortium"/>
            <person name="Ghedin E."/>
            <person name="Paulini M."/>
        </authorList>
    </citation>
    <scope>NUCLEOTIDE SEQUENCE</scope>
    <source>
        <strain evidence="1">FR3</strain>
    </source>
</reference>
<dbReference type="AlphaFoldDB" id="A0A1I9G5T2"/>
<protein>
    <submittedName>
        <fullName evidence="1">Bm13628</fullName>
    </submittedName>
</protein>
<gene>
    <name evidence="1" type="primary">Bm13628</name>
    <name evidence="1" type="ORF">BM_Bm13628</name>
</gene>